<name>A0AAN7G0G8_QUERU</name>
<reference evidence="2 3" key="1">
    <citation type="journal article" date="2023" name="G3 (Bethesda)">
        <title>A haplotype-resolved chromosome-scale genome for Quercus rubra L. provides insights into the genetics of adaptive traits for red oak species.</title>
        <authorList>
            <person name="Kapoor B."/>
            <person name="Jenkins J."/>
            <person name="Schmutz J."/>
            <person name="Zhebentyayeva T."/>
            <person name="Kuelheim C."/>
            <person name="Coggeshall M."/>
            <person name="Heim C."/>
            <person name="Lasky J.R."/>
            <person name="Leites L."/>
            <person name="Islam-Faridi N."/>
            <person name="Romero-Severson J."/>
            <person name="DeLeo V.L."/>
            <person name="Lucas S.M."/>
            <person name="Lazic D."/>
            <person name="Gailing O."/>
            <person name="Carlson J."/>
            <person name="Staton M."/>
        </authorList>
    </citation>
    <scope>NUCLEOTIDE SEQUENCE [LARGE SCALE GENOMIC DNA]</scope>
    <source>
        <strain evidence="2">Pseudo-F2</strain>
    </source>
</reference>
<gene>
    <name evidence="2" type="ORF">RGQ29_009339</name>
</gene>
<dbReference type="EMBL" id="JAXUIC010000002">
    <property type="protein sequence ID" value="KAK4599249.1"/>
    <property type="molecule type" value="Genomic_DNA"/>
</dbReference>
<keyword evidence="3" id="KW-1185">Reference proteome</keyword>
<evidence type="ECO:0000313" key="3">
    <source>
        <dbReference type="Proteomes" id="UP001324115"/>
    </source>
</evidence>
<dbReference type="SUPFAM" id="SSF53098">
    <property type="entry name" value="Ribonuclease H-like"/>
    <property type="match status" value="1"/>
</dbReference>
<dbReference type="PROSITE" id="PS50879">
    <property type="entry name" value="RNASE_H_1"/>
    <property type="match status" value="1"/>
</dbReference>
<dbReference type="GO" id="GO:0003676">
    <property type="term" value="F:nucleic acid binding"/>
    <property type="evidence" value="ECO:0007669"/>
    <property type="project" value="InterPro"/>
</dbReference>
<comment type="caution">
    <text evidence="2">The sequence shown here is derived from an EMBL/GenBank/DDBJ whole genome shotgun (WGS) entry which is preliminary data.</text>
</comment>
<evidence type="ECO:0000313" key="2">
    <source>
        <dbReference type="EMBL" id="KAK4599249.1"/>
    </source>
</evidence>
<evidence type="ECO:0000259" key="1">
    <source>
        <dbReference type="PROSITE" id="PS50879"/>
    </source>
</evidence>
<dbReference type="AlphaFoldDB" id="A0AAN7G0G8"/>
<sequence length="596" mass="66057">MLGISATSEIGKYLGFPIFHKGRNCNAFNFVIDKVQSKLAGWKAKVLSPAGRLVLIKSVSATIPDYYMQCHALPIKTCSAIDKLNRDFLWGSTQEKRKLHLVNWNVVTLPKLYGGLGIFQMRARNEALLAKLCWRIAINPEALWAKTLIKKYFSGSSVGRKKNCSCIWTACRKVGTIFLQGLKWTIYNGRSVNFWSDFWLSLGLIRSLIEGPLASQEDALTVWDVKELGVANLSLQLLEFIIQAISATPFANNAELHDSPVWAFSKNGDFSLSAAYVMAKGLNPLNLCTSPISWIWKIKSSPRIIFFLWLLPESITHVLRDCKYAKLFWTKLGVPQPLLHSFSLPFLDWLKANAINAFRSNHLGIPWEVLFPMGLWLLWLQRNAFIFRTGVVNPNLVGACVKKGAELFAFGLGSKIAPCREIVQVAWKRPPLGWTTLNTDGSAVGNPGKAGCGGLLRNSEGSRIKGFARGVGCTTSCVAELWALRDGLNLASSLGIESLIIQLDALAIVHLLNNSAANLSLESLLSDCRNLLRTFPRTRIEHVYREANQCADALAKLGAKFSAMFIYFDIPPDVVVNLLSLDRAATSCNRRIAVLG</sequence>
<dbReference type="PANTHER" id="PTHR33116">
    <property type="entry name" value="REVERSE TRANSCRIPTASE ZINC-BINDING DOMAIN-CONTAINING PROTEIN-RELATED-RELATED"/>
    <property type="match status" value="1"/>
</dbReference>
<protein>
    <recommendedName>
        <fullName evidence="1">RNase H type-1 domain-containing protein</fullName>
    </recommendedName>
</protein>
<dbReference type="Gene3D" id="3.30.420.10">
    <property type="entry name" value="Ribonuclease H-like superfamily/Ribonuclease H"/>
    <property type="match status" value="1"/>
</dbReference>
<dbReference type="Pfam" id="PF13456">
    <property type="entry name" value="RVT_3"/>
    <property type="match status" value="1"/>
</dbReference>
<accession>A0AAN7G0G8</accession>
<dbReference type="PANTHER" id="PTHR33116:SF78">
    <property type="entry name" value="OS12G0587133 PROTEIN"/>
    <property type="match status" value="1"/>
</dbReference>
<organism evidence="2 3">
    <name type="scientific">Quercus rubra</name>
    <name type="common">Northern red oak</name>
    <name type="synonym">Quercus borealis</name>
    <dbReference type="NCBI Taxonomy" id="3512"/>
    <lineage>
        <taxon>Eukaryota</taxon>
        <taxon>Viridiplantae</taxon>
        <taxon>Streptophyta</taxon>
        <taxon>Embryophyta</taxon>
        <taxon>Tracheophyta</taxon>
        <taxon>Spermatophyta</taxon>
        <taxon>Magnoliopsida</taxon>
        <taxon>eudicotyledons</taxon>
        <taxon>Gunneridae</taxon>
        <taxon>Pentapetalae</taxon>
        <taxon>rosids</taxon>
        <taxon>fabids</taxon>
        <taxon>Fagales</taxon>
        <taxon>Fagaceae</taxon>
        <taxon>Quercus</taxon>
    </lineage>
</organism>
<feature type="domain" description="RNase H type-1" evidence="1">
    <location>
        <begin position="431"/>
        <end position="560"/>
    </location>
</feature>
<dbReference type="InterPro" id="IPR012337">
    <property type="entry name" value="RNaseH-like_sf"/>
</dbReference>
<dbReference type="InterPro" id="IPR044730">
    <property type="entry name" value="RNase_H-like_dom_plant"/>
</dbReference>
<proteinExistence type="predicted"/>
<dbReference type="GO" id="GO:0004523">
    <property type="term" value="F:RNA-DNA hybrid ribonuclease activity"/>
    <property type="evidence" value="ECO:0007669"/>
    <property type="project" value="InterPro"/>
</dbReference>
<dbReference type="CDD" id="cd06222">
    <property type="entry name" value="RNase_H_like"/>
    <property type="match status" value="1"/>
</dbReference>
<dbReference type="Proteomes" id="UP001324115">
    <property type="component" value="Unassembled WGS sequence"/>
</dbReference>
<dbReference type="InterPro" id="IPR036397">
    <property type="entry name" value="RNaseH_sf"/>
</dbReference>
<dbReference type="InterPro" id="IPR002156">
    <property type="entry name" value="RNaseH_domain"/>
</dbReference>